<protein>
    <submittedName>
        <fullName evidence="1">Uncharacterized protein</fullName>
    </submittedName>
</protein>
<gene>
    <name evidence="1" type="ORF">EV213_104177</name>
</gene>
<dbReference type="OrthoDB" id="2445260at2"/>
<dbReference type="Proteomes" id="UP000295632">
    <property type="component" value="Unassembled WGS sequence"/>
</dbReference>
<keyword evidence="2" id="KW-1185">Reference proteome</keyword>
<dbReference type="RefSeq" id="WP_133579779.1">
    <property type="nucleotide sequence ID" value="NZ_SNYJ01000004.1"/>
</dbReference>
<dbReference type="AlphaFoldDB" id="A0A4R6U8Q7"/>
<reference evidence="1 2" key="1">
    <citation type="submission" date="2019-03" db="EMBL/GenBank/DDBJ databases">
        <title>Genomic Encyclopedia of Type Strains, Phase IV (KMG-IV): sequencing the most valuable type-strain genomes for metagenomic binning, comparative biology and taxonomic classification.</title>
        <authorList>
            <person name="Goeker M."/>
        </authorList>
    </citation>
    <scope>NUCLEOTIDE SEQUENCE [LARGE SCALE GENOMIC DNA]</scope>
    <source>
        <strain evidence="1 2">DSM 28697</strain>
    </source>
</reference>
<comment type="caution">
    <text evidence="1">The sequence shown here is derived from an EMBL/GenBank/DDBJ whole genome shotgun (WGS) entry which is preliminary data.</text>
</comment>
<organism evidence="1 2">
    <name type="scientific">Aureibacillus halotolerans</name>
    <dbReference type="NCBI Taxonomy" id="1508390"/>
    <lineage>
        <taxon>Bacteria</taxon>
        <taxon>Bacillati</taxon>
        <taxon>Bacillota</taxon>
        <taxon>Bacilli</taxon>
        <taxon>Bacillales</taxon>
        <taxon>Bacillaceae</taxon>
        <taxon>Aureibacillus</taxon>
    </lineage>
</organism>
<proteinExistence type="predicted"/>
<dbReference type="EMBL" id="SNYJ01000004">
    <property type="protein sequence ID" value="TDQ41179.1"/>
    <property type="molecule type" value="Genomic_DNA"/>
</dbReference>
<sequence>MKKWVGIVAFGACVVGITLGISKLSVDAADIEKQSSLQAVFEQQIDVKSLYEVENDINLPLHLHKNNEATVDIVKQTYFRAEESSNGLFARTSYITASGEPITVAETQDGATLDIAKTWYDSEVLTEGTILGYPAIFEDGIRKTVHFVANGKFFTVSAIVDDLNTLIAIAEQFKVKPNPQQQ</sequence>
<evidence type="ECO:0000313" key="2">
    <source>
        <dbReference type="Proteomes" id="UP000295632"/>
    </source>
</evidence>
<accession>A0A4R6U8Q7</accession>
<name>A0A4R6U8Q7_9BACI</name>
<evidence type="ECO:0000313" key="1">
    <source>
        <dbReference type="EMBL" id="TDQ41179.1"/>
    </source>
</evidence>